<gene>
    <name evidence="2" type="ORF">OLEA9_A111203</name>
</gene>
<organism evidence="2 3">
    <name type="scientific">Olea europaea subsp. europaea</name>
    <dbReference type="NCBI Taxonomy" id="158383"/>
    <lineage>
        <taxon>Eukaryota</taxon>
        <taxon>Viridiplantae</taxon>
        <taxon>Streptophyta</taxon>
        <taxon>Embryophyta</taxon>
        <taxon>Tracheophyta</taxon>
        <taxon>Spermatophyta</taxon>
        <taxon>Magnoliopsida</taxon>
        <taxon>eudicotyledons</taxon>
        <taxon>Gunneridae</taxon>
        <taxon>Pentapetalae</taxon>
        <taxon>asterids</taxon>
        <taxon>lamiids</taxon>
        <taxon>Lamiales</taxon>
        <taxon>Oleaceae</taxon>
        <taxon>Oleeae</taxon>
        <taxon>Olea</taxon>
    </lineage>
</organism>
<reference evidence="2 3" key="1">
    <citation type="submission" date="2019-12" db="EMBL/GenBank/DDBJ databases">
        <authorList>
            <person name="Alioto T."/>
            <person name="Alioto T."/>
            <person name="Gomez Garrido J."/>
        </authorList>
    </citation>
    <scope>NUCLEOTIDE SEQUENCE [LARGE SCALE GENOMIC DNA]</scope>
</reference>
<sequence>MKQPQTCDTILAPSKLGLDKYSHTISKTKPNIRIIHIVAPEIKKTEVENFREIVQRLTGKPTTAQGKGINVIKPMKKMESSGDVPVSQSSEHRMKKEIGEEILYGGQNSNGEEILYGEQNSNGFLSFLGDVDCFINIQDIFFLDITLQKRQRRLDGSLAFQAWRTETPK</sequence>
<dbReference type="Pfam" id="PF05678">
    <property type="entry name" value="VQ"/>
    <property type="match status" value="1"/>
</dbReference>
<feature type="domain" description="VQ" evidence="1">
    <location>
        <begin position="44"/>
        <end position="63"/>
    </location>
</feature>
<dbReference type="Proteomes" id="UP000594638">
    <property type="component" value="Unassembled WGS sequence"/>
</dbReference>
<dbReference type="EMBL" id="CACTIH010000195">
    <property type="protein sequence ID" value="CAA2956728.1"/>
    <property type="molecule type" value="Genomic_DNA"/>
</dbReference>
<name>A0A8S0PTH1_OLEEU</name>
<comment type="caution">
    <text evidence="2">The sequence shown here is derived from an EMBL/GenBank/DDBJ whole genome shotgun (WGS) entry which is preliminary data.</text>
</comment>
<keyword evidence="3" id="KW-1185">Reference proteome</keyword>
<dbReference type="AlphaFoldDB" id="A0A8S0PTH1"/>
<dbReference type="Gramene" id="OE9A111203T1">
    <property type="protein sequence ID" value="OE9A111203C1"/>
    <property type="gene ID" value="OE9A111203"/>
</dbReference>
<accession>A0A8S0PTH1</accession>
<proteinExistence type="predicted"/>
<evidence type="ECO:0000313" key="3">
    <source>
        <dbReference type="Proteomes" id="UP000594638"/>
    </source>
</evidence>
<dbReference type="InterPro" id="IPR008889">
    <property type="entry name" value="VQ"/>
</dbReference>
<dbReference type="OrthoDB" id="693437at2759"/>
<evidence type="ECO:0000259" key="1">
    <source>
        <dbReference type="Pfam" id="PF05678"/>
    </source>
</evidence>
<dbReference type="PANTHER" id="PTHR33143:SF3">
    <property type="entry name" value="VQ MOTIF-CONTAINING PROTEIN 17-RELATED"/>
    <property type="match status" value="1"/>
</dbReference>
<protein>
    <recommendedName>
        <fullName evidence="1">VQ domain-containing protein</fullName>
    </recommendedName>
</protein>
<dbReference type="PANTHER" id="PTHR33143">
    <property type="entry name" value="F16F4.1 PROTEIN-RELATED"/>
    <property type="match status" value="1"/>
</dbReference>
<dbReference type="InterPro" id="IPR039607">
    <property type="entry name" value="VQ_8/17/18/20/21/25"/>
</dbReference>
<evidence type="ECO:0000313" key="2">
    <source>
        <dbReference type="EMBL" id="CAA2956728.1"/>
    </source>
</evidence>
<dbReference type="GO" id="GO:0005634">
    <property type="term" value="C:nucleus"/>
    <property type="evidence" value="ECO:0007669"/>
    <property type="project" value="TreeGrafter"/>
</dbReference>